<name>A0A8K9XYE8_ONCMY</name>
<dbReference type="AlphaFoldDB" id="A0A8K9XYE8"/>
<dbReference type="Pfam" id="PF00169">
    <property type="entry name" value="PH"/>
    <property type="match status" value="1"/>
</dbReference>
<feature type="domain" description="DH" evidence="7">
    <location>
        <begin position="232"/>
        <end position="418"/>
    </location>
</feature>
<dbReference type="InterPro" id="IPR008937">
    <property type="entry name" value="Ras-like_GEF"/>
</dbReference>
<protein>
    <recommendedName>
        <fullName evidence="11">Ras-specific guanine nucleotide-releasing factor 2</fullName>
    </recommendedName>
</protein>
<evidence type="ECO:0000313" key="9">
    <source>
        <dbReference type="Ensembl" id="ENSOMYP00000139215.1"/>
    </source>
</evidence>
<dbReference type="Gene3D" id="1.10.840.10">
    <property type="entry name" value="Ras guanine-nucleotide exchange factors catalytic domain"/>
    <property type="match status" value="1"/>
</dbReference>
<keyword evidence="10" id="KW-1185">Reference proteome</keyword>
<dbReference type="Pfam" id="PF00621">
    <property type="entry name" value="RhoGEF"/>
    <property type="match status" value="1"/>
</dbReference>
<dbReference type="PROSITE" id="PS50096">
    <property type="entry name" value="IQ"/>
    <property type="match status" value="1"/>
</dbReference>
<dbReference type="GO" id="GO:0005085">
    <property type="term" value="F:guanyl-nucleotide exchange factor activity"/>
    <property type="evidence" value="ECO:0007669"/>
    <property type="project" value="UniProtKB-KW"/>
</dbReference>
<dbReference type="FunFam" id="2.30.29.30:FF:000176">
    <property type="entry name" value="ras-specific guanine nucleotide-releasing factor 1 isoform X2"/>
    <property type="match status" value="1"/>
</dbReference>
<dbReference type="SUPFAM" id="SSF50729">
    <property type="entry name" value="PH domain-like"/>
    <property type="match status" value="2"/>
</dbReference>
<dbReference type="InterPro" id="IPR036964">
    <property type="entry name" value="RASGEF_cat_dom_sf"/>
</dbReference>
<evidence type="ECO:0000256" key="1">
    <source>
        <dbReference type="ARBA" id="ARBA00022658"/>
    </source>
</evidence>
<dbReference type="InterPro" id="IPR000219">
    <property type="entry name" value="DH_dom"/>
</dbReference>
<dbReference type="Gene3D" id="2.30.29.30">
    <property type="entry name" value="Pleckstrin-homology domain (PH domain)/Phosphotyrosine-binding domain (PTB)"/>
    <property type="match status" value="2"/>
</dbReference>
<dbReference type="Gene3D" id="1.20.870.10">
    <property type="entry name" value="Son of sevenless (SoS) protein Chain: S domain 1"/>
    <property type="match status" value="2"/>
</dbReference>
<dbReference type="CDD" id="cd00160">
    <property type="entry name" value="RhoGEF"/>
    <property type="match status" value="1"/>
</dbReference>
<feature type="domain" description="Ras-GEF" evidence="6">
    <location>
        <begin position="964"/>
        <end position="1196"/>
    </location>
</feature>
<dbReference type="SMART" id="SM00233">
    <property type="entry name" value="PH"/>
    <property type="match status" value="2"/>
</dbReference>
<feature type="region of interest" description="Disordered" evidence="4">
    <location>
        <begin position="705"/>
        <end position="843"/>
    </location>
</feature>
<feature type="coiled-coil region" evidence="3">
    <location>
        <begin position="148"/>
        <end position="178"/>
    </location>
</feature>
<sequence length="1200" mass="136952">MQKSVRYNEGHALYLSLVARKEGTKRGILSKKTTENSRWNDKYFALYQNVLFYFENDQSTRPSGIYLLEGCTCERVPAPKSATVSKDMVDKQQHYFLVVFGHDGQKPLELRTEEESDCKKWVESIQQASYSDIIIEREVLMQKYIHLVQIMETEKVAANQLRTQLEDQDTEIERLKAEVHTHLHGLSHTHEDPDIKKIKKVQSFMRGWLCRRKWKIIVQDYICSPHAENMRKRNHIVFNMVEAETEYVCQLSVLVNFFLRPLRMAASSKKPPISHDDVSSIFLNSETIMFLHEIFHQGLKARIANWPTLVLADLFDILLPMLNIYQEFVRNHQYSLQVLANCKQNRDLDKLLKQYEANAACEGRMLETFLTYPMFQIPRYIITLHELLAHTPHEHVERKSLEFAKSKLEELSKMMHDEVSDTENIRKNLAIERMIVEGCDILLDTSQTFVRQGSLIQLPSSSERGMLSKVRLGSLSLRKEGERQCFLFTKHFLVCTRTSGGKLHLLKVRVKLTHRYIMHVQMSDLNLITVLSHNAGGQGFNHLEFKIVVEPPDGPAFSVVLLAPSRQEKAAWTTPWTCIDNIRCNGLMTSVFEENSKVTVPHMIKSDARLHKDDVDICFSKTLNSCKVPQIRYASVERLLERLTDLRFLSIDFLNTFLHTYRIFTTAAVVMDKLADIYKKPFTSIPVRSLELFFATNQGTWGGEHLNNKSPRLCRKFSSPPPLTIPSRTSSPVHSRKLSLSSPVSSKAGVLDLSTPSSSAANSPTSSHPPSISSPPPNATRPPSGFSSPPPNATRKFLPESNPQVSEDRVPLTESPCRSPSTPRHMRYRQSGGSTGENNRGTMSPASAFAIATAAAGHGSSQGFNNSERTCDKEFIIRRAATNRVLNVLRHWVSKHSQDFEMNSELKVGVMTLLEEVLRDADLLPQERKATGNILRYTRANMEHCLILVYQAECPKAECFESLSAMELAEQITLLDHIVFRSIPYEEFLGQGWMKLDKSERTPYIMKTSQHFNDMSNLVASQIIAHTDVGSRANSIEKWLAVADICRCLNNYNGVLEITSALNRSAIYRLKKTWAKVCKQTKSLMDRLQKTVSSEGRFKNLRETLKNCNPPCVPYLGMYLTDLAFIEEGTPNFTEEGLVNFSKMRMISHIIREIRQFQGAPYRIEHQAKVTQFLLDKTLVMDEDTLYELSLKIEPRIPPG</sequence>
<dbReference type="PROSITE" id="PS50212">
    <property type="entry name" value="RASGEF_NTER"/>
    <property type="match status" value="1"/>
</dbReference>
<dbReference type="CDD" id="cd13261">
    <property type="entry name" value="PH_RasGRF1_2"/>
    <property type="match status" value="1"/>
</dbReference>
<dbReference type="Proteomes" id="UP000694395">
    <property type="component" value="Chromosome 5"/>
</dbReference>
<feature type="compositionally biased region" description="Low complexity" evidence="4">
    <location>
        <begin position="754"/>
        <end position="771"/>
    </location>
</feature>
<reference evidence="9" key="1">
    <citation type="submission" date="2020-07" db="EMBL/GenBank/DDBJ databases">
        <title>A long reads based de novo assembly of the rainbow trout Arlee double haploid line genome.</title>
        <authorList>
            <person name="Gao G."/>
            <person name="Palti Y."/>
        </authorList>
    </citation>
    <scope>NUCLEOTIDE SEQUENCE [LARGE SCALE GENOMIC DNA]</scope>
</reference>
<dbReference type="InterPro" id="IPR000651">
    <property type="entry name" value="Ras-like_Gua-exchang_fac_N"/>
</dbReference>
<dbReference type="InterPro" id="IPR035899">
    <property type="entry name" value="DBL_dom_sf"/>
</dbReference>
<dbReference type="Ensembl" id="ENSOMYT00000119045.1">
    <property type="protein sequence ID" value="ENSOMYP00000139215.1"/>
    <property type="gene ID" value="ENSOMYG00000047150.2"/>
</dbReference>
<evidence type="ECO:0000259" key="8">
    <source>
        <dbReference type="PROSITE" id="PS50212"/>
    </source>
</evidence>
<dbReference type="PANTHER" id="PTHR23113">
    <property type="entry name" value="GUANINE NUCLEOTIDE EXCHANGE FACTOR"/>
    <property type="match status" value="1"/>
</dbReference>
<evidence type="ECO:0000256" key="2">
    <source>
        <dbReference type="PROSITE-ProRule" id="PRU00168"/>
    </source>
</evidence>
<dbReference type="FunFam" id="1.20.870.10:FF:000004">
    <property type="entry name" value="Ras-specific guanine nucleotide-releasing factor 1 isoform 2"/>
    <property type="match status" value="1"/>
</dbReference>
<dbReference type="CDD" id="cd00155">
    <property type="entry name" value="RasGEF"/>
    <property type="match status" value="1"/>
</dbReference>
<dbReference type="SMART" id="SM00229">
    <property type="entry name" value="RasGEFN"/>
    <property type="match status" value="2"/>
</dbReference>
<dbReference type="Pfam" id="PF00618">
    <property type="entry name" value="RasGEF_N"/>
    <property type="match status" value="1"/>
</dbReference>
<evidence type="ECO:0000259" key="5">
    <source>
        <dbReference type="PROSITE" id="PS50003"/>
    </source>
</evidence>
<keyword evidence="1 2" id="KW-0344">Guanine-nucleotide releasing factor</keyword>
<organism evidence="9 10">
    <name type="scientific">Oncorhynchus mykiss</name>
    <name type="common">Rainbow trout</name>
    <name type="synonym">Salmo gairdneri</name>
    <dbReference type="NCBI Taxonomy" id="8022"/>
    <lineage>
        <taxon>Eukaryota</taxon>
        <taxon>Metazoa</taxon>
        <taxon>Chordata</taxon>
        <taxon>Craniata</taxon>
        <taxon>Vertebrata</taxon>
        <taxon>Euteleostomi</taxon>
        <taxon>Actinopterygii</taxon>
        <taxon>Neopterygii</taxon>
        <taxon>Teleostei</taxon>
        <taxon>Protacanthopterygii</taxon>
        <taxon>Salmoniformes</taxon>
        <taxon>Salmonidae</taxon>
        <taxon>Salmoninae</taxon>
        <taxon>Oncorhynchus</taxon>
    </lineage>
</organism>
<dbReference type="FunFam" id="1.10.840.10:FF:000004">
    <property type="entry name" value="ras-specific guanine nucleotide-releasing factor 2 isoform X1"/>
    <property type="match status" value="1"/>
</dbReference>
<feature type="domain" description="N-terminal Ras-GEF" evidence="8">
    <location>
        <begin position="627"/>
        <end position="755"/>
    </location>
</feature>
<feature type="domain" description="PH" evidence="5">
    <location>
        <begin position="22"/>
        <end position="130"/>
    </location>
</feature>
<dbReference type="SUPFAM" id="SSF48065">
    <property type="entry name" value="DBL homology domain (DH-domain)"/>
    <property type="match status" value="1"/>
</dbReference>
<evidence type="ECO:0000256" key="3">
    <source>
        <dbReference type="SAM" id="Coils"/>
    </source>
</evidence>
<accession>A0A8K9XYE8</accession>
<dbReference type="Gene3D" id="1.20.900.10">
    <property type="entry name" value="Dbl homology (DH) domain"/>
    <property type="match status" value="1"/>
</dbReference>
<keyword evidence="3" id="KW-0175">Coiled coil</keyword>
<dbReference type="CDD" id="cd06224">
    <property type="entry name" value="REM"/>
    <property type="match status" value="1"/>
</dbReference>
<dbReference type="PANTHER" id="PTHR23113:SF359">
    <property type="entry name" value="RAS-SPECIFIC GUANINE NUCLEOTIDE-RELEASING FACTOR 2-LIKE ISOFORM X1"/>
    <property type="match status" value="1"/>
</dbReference>
<dbReference type="FunFam" id="1.20.900.10:FF:000005">
    <property type="entry name" value="Ras-specific guanine nucleotide-releasing factor 1 isoform 2"/>
    <property type="match status" value="1"/>
</dbReference>
<feature type="compositionally biased region" description="Low complexity" evidence="4">
    <location>
        <begin position="738"/>
        <end position="747"/>
    </location>
</feature>
<dbReference type="PROSITE" id="PS00720">
    <property type="entry name" value="RASGEF"/>
    <property type="match status" value="1"/>
</dbReference>
<dbReference type="InterPro" id="IPR019804">
    <property type="entry name" value="Ras_G-nucl-exch_fac_CS"/>
</dbReference>
<dbReference type="GeneTree" id="ENSGT00940000155679"/>
<evidence type="ECO:0000259" key="7">
    <source>
        <dbReference type="PROSITE" id="PS50010"/>
    </source>
</evidence>
<evidence type="ECO:0008006" key="11">
    <source>
        <dbReference type="Google" id="ProtNLM"/>
    </source>
</evidence>
<dbReference type="InterPro" id="IPR001895">
    <property type="entry name" value="RASGEF_cat_dom"/>
</dbReference>
<proteinExistence type="predicted"/>
<dbReference type="PROSITE" id="PS50009">
    <property type="entry name" value="RASGEF_CAT"/>
    <property type="match status" value="1"/>
</dbReference>
<dbReference type="SUPFAM" id="SSF48366">
    <property type="entry name" value="Ras GEF"/>
    <property type="match status" value="1"/>
</dbReference>
<evidence type="ECO:0000256" key="4">
    <source>
        <dbReference type="SAM" id="MobiDB-lite"/>
    </source>
</evidence>
<dbReference type="GO" id="GO:0007265">
    <property type="term" value="P:Ras protein signal transduction"/>
    <property type="evidence" value="ECO:0007669"/>
    <property type="project" value="TreeGrafter"/>
</dbReference>
<dbReference type="SMART" id="SM00147">
    <property type="entry name" value="RasGEF"/>
    <property type="match status" value="1"/>
</dbReference>
<evidence type="ECO:0000259" key="6">
    <source>
        <dbReference type="PROSITE" id="PS50009"/>
    </source>
</evidence>
<evidence type="ECO:0000313" key="10">
    <source>
        <dbReference type="Proteomes" id="UP000694395"/>
    </source>
</evidence>
<reference evidence="9" key="2">
    <citation type="submission" date="2025-08" db="UniProtKB">
        <authorList>
            <consortium name="Ensembl"/>
        </authorList>
    </citation>
    <scope>IDENTIFICATION</scope>
</reference>
<dbReference type="SMART" id="SM00325">
    <property type="entry name" value="RhoGEF"/>
    <property type="match status" value="1"/>
</dbReference>
<dbReference type="PROSITE" id="PS50003">
    <property type="entry name" value="PH_DOMAIN"/>
    <property type="match status" value="1"/>
</dbReference>
<dbReference type="GO" id="GO:0005886">
    <property type="term" value="C:plasma membrane"/>
    <property type="evidence" value="ECO:0007669"/>
    <property type="project" value="TreeGrafter"/>
</dbReference>
<dbReference type="InterPro" id="IPR001849">
    <property type="entry name" value="PH_domain"/>
</dbReference>
<reference evidence="9" key="3">
    <citation type="submission" date="2025-09" db="UniProtKB">
        <authorList>
            <consortium name="Ensembl"/>
        </authorList>
    </citation>
    <scope>IDENTIFICATION</scope>
</reference>
<dbReference type="InterPro" id="IPR011993">
    <property type="entry name" value="PH-like_dom_sf"/>
</dbReference>
<dbReference type="Pfam" id="PF00617">
    <property type="entry name" value="RasGEF"/>
    <property type="match status" value="1"/>
</dbReference>
<dbReference type="PROSITE" id="PS50010">
    <property type="entry name" value="DH_2"/>
    <property type="match status" value="1"/>
</dbReference>
<dbReference type="InterPro" id="IPR023578">
    <property type="entry name" value="Ras_GEF_dom_sf"/>
</dbReference>